<dbReference type="PRINTS" id="PR00984">
    <property type="entry name" value="TRNASYNTHILE"/>
</dbReference>
<dbReference type="InterPro" id="IPR014729">
    <property type="entry name" value="Rossmann-like_a/b/a_fold"/>
</dbReference>
<keyword evidence="6 10" id="KW-0067">ATP-binding</keyword>
<dbReference type="InterPro" id="IPR001412">
    <property type="entry name" value="aa-tRNA-synth_I_CS"/>
</dbReference>
<keyword evidence="4 10" id="KW-0547">Nucleotide-binding</keyword>
<feature type="short sequence motif" description="'KMSKS' region" evidence="10">
    <location>
        <begin position="586"/>
        <end position="590"/>
    </location>
</feature>
<dbReference type="CDD" id="cd00818">
    <property type="entry name" value="IleRS_core"/>
    <property type="match status" value="1"/>
</dbReference>
<keyword evidence="2 10" id="KW-0436">Ligase</keyword>
<dbReference type="FunFam" id="3.40.50.620:FF:000286">
    <property type="entry name" value="Isoleucine--tRNA ligase"/>
    <property type="match status" value="1"/>
</dbReference>
<dbReference type="InterPro" id="IPR002301">
    <property type="entry name" value="Ile-tRNA-ligase"/>
</dbReference>
<dbReference type="Pfam" id="PF19302">
    <property type="entry name" value="DUF5915"/>
    <property type="match status" value="1"/>
</dbReference>
<dbReference type="GO" id="GO:0005524">
    <property type="term" value="F:ATP binding"/>
    <property type="evidence" value="ECO:0007669"/>
    <property type="project" value="UniProtKB-UniRule"/>
</dbReference>
<comment type="domain">
    <text evidence="10">IleRS has two distinct active sites: one for aminoacylation and one for editing. The misactivated valine is translocated from the active site to the editing site, which sterically excludes the correctly activated isoleucine. The single editing site contains two valyl binding pockets, one specific for each substrate (Val-AMP or Val-tRNA(Ile)).</text>
</comment>
<keyword evidence="1 10" id="KW-0963">Cytoplasm</keyword>
<evidence type="ECO:0000313" key="14">
    <source>
        <dbReference type="Proteomes" id="UP000028501"/>
    </source>
</evidence>
<feature type="binding site" evidence="10">
    <location>
        <position position="589"/>
    </location>
    <ligand>
        <name>ATP</name>
        <dbReference type="ChEBI" id="CHEBI:30616"/>
    </ligand>
</feature>
<sequence>MLPAKYSPKDVESEIFKFWEDNDIYRKVKEKGGRKFYFVDGPPYTTGRIHLGTAWNKVLKDTILRYKRMMGFAPTDTPGWDMHGLPIEVKVEQELGFRTKRDIESFGIDKFIERCMNYALANKDAMTEQFKSLAVWMDWENPYMTIKAEYMNAAWFAIKRAHERGLLERKKMVVNWCHRCETALADAEVEYWDEEDPSIYVKFPVKGEKDTYIVIWTTTPWTLPANMAVAVHPSLEYAKFRAVKDGKVEYLILAKELADSVLGKGDYDSWEVVETYLGEDLEGLEYEHPLADEVPLQKNWKHQVFFADFVTAENTGCVHIAPGHGVEDYELGVEKGLEVFNPVDDRGVYTEEAGKYAGKHVKEANDDIIDDLYRKDLLLAEERIVHRYGHCWRCKTPIIYRATEQWFIKISELKDEMLEEIDKVMWIPEWAGSARFKDWVSNAKDWCISRQRYWGIPIPVWICEKCGEMKVVGSINEIEWENDLDLHRPKIDAVTFSCQCGGVMRRVPDVFDVWFDSGVASWGSIAYPLRKDKFEELWPADFITEGHDQTRGWFYSQLGTSVVCFDKAPYKAVLMHGFTLDEQGRKMSKSLGNVVEPEEVVGQIGVDGFRLYVLYSAPWEDLRFSWEEARNINRMLNVVWNAVRFAHTYMSLDNYSFGEKGELKIEDRWILSRLESFIKEANEAMEGYQVHRVVRAFFDFFVEDFSRWYIQIIRPRVWEERDSPSKLAAYYTMFRVIDRSLRAIAPFAPLIAEWFYQHVVKEFREGEESIFMEEYSTAEVEMIDGELEAAMKVAKEIVEAAANARNKAKRKLRWPLRELVIESGSEKVRKAVEMLEETILSQCNVKQVRVVDSFEKEIEIKPNYKYIGPLLKEKAGEFAKYVASLKEIPEKLVFDGVELDPKQAIVVDYRLPEGYEYAEFSGGVVYIYKELDDELVREAFAREVVRRIQEMRKELDLDVEEFIETTVEMDAELVKGWEDYIKSETRSQKLVFGKAEGYVREWNIEGKKVKIGIKRLRG</sequence>
<comment type="cofactor">
    <cofactor evidence="10">
        <name>Zn(2+)</name>
        <dbReference type="ChEBI" id="CHEBI:29105"/>
    </cofactor>
</comment>
<dbReference type="InterPro" id="IPR033709">
    <property type="entry name" value="Anticodon_Ile_ABEc"/>
</dbReference>
<dbReference type="CDD" id="cd07961">
    <property type="entry name" value="Anticodon_Ia_Ile_ABEc"/>
    <property type="match status" value="1"/>
</dbReference>
<organism evidence="13 14">
    <name type="scientific">Archaeoglobus fulgidus DSM 8774</name>
    <dbReference type="NCBI Taxonomy" id="1344584"/>
    <lineage>
        <taxon>Archaea</taxon>
        <taxon>Methanobacteriati</taxon>
        <taxon>Methanobacteriota</taxon>
        <taxon>Archaeoglobi</taxon>
        <taxon>Archaeoglobales</taxon>
        <taxon>Archaeoglobaceae</taxon>
        <taxon>Archaeoglobus</taxon>
    </lineage>
</organism>
<feature type="domain" description="Methionyl/Valyl/Leucyl/Isoleucyl-tRNA synthetase anticodon-binding" evidence="12">
    <location>
        <begin position="667"/>
        <end position="818"/>
    </location>
</feature>
<dbReference type="InterPro" id="IPR002300">
    <property type="entry name" value="aa-tRNA-synth_Ia"/>
</dbReference>
<dbReference type="Gene3D" id="1.10.730.10">
    <property type="entry name" value="Isoleucyl-tRNA Synthetase, Domain 1"/>
    <property type="match status" value="1"/>
</dbReference>
<accession>A0A075WEG1</accession>
<dbReference type="GO" id="GO:0000049">
    <property type="term" value="F:tRNA binding"/>
    <property type="evidence" value="ECO:0007669"/>
    <property type="project" value="InterPro"/>
</dbReference>
<dbReference type="InterPro" id="IPR023586">
    <property type="entry name" value="Ile-tRNA-ligase_type2"/>
</dbReference>
<dbReference type="RefSeq" id="WP_048095225.1">
    <property type="nucleotide sequence ID" value="NZ_CP006577.1"/>
</dbReference>
<feature type="domain" description="Aminoacyl-tRNA synthetase class Ia" evidence="11">
    <location>
        <begin position="15"/>
        <end position="625"/>
    </location>
</feature>
<dbReference type="SUPFAM" id="SSF52374">
    <property type="entry name" value="Nucleotidylyl transferase"/>
    <property type="match status" value="1"/>
</dbReference>
<evidence type="ECO:0000256" key="1">
    <source>
        <dbReference type="ARBA" id="ARBA00022490"/>
    </source>
</evidence>
<comment type="similarity">
    <text evidence="10">Belongs to the class-I aminoacyl-tRNA synthetase family. IleS type 2 subfamily.</text>
</comment>
<dbReference type="GO" id="GO:0002161">
    <property type="term" value="F:aminoacyl-tRNA deacylase activity"/>
    <property type="evidence" value="ECO:0007669"/>
    <property type="project" value="InterPro"/>
</dbReference>
<dbReference type="SUPFAM" id="SSF47323">
    <property type="entry name" value="Anticodon-binding domain of a subclass of class I aminoacyl-tRNA synthetases"/>
    <property type="match status" value="1"/>
</dbReference>
<reference evidence="13 14" key="1">
    <citation type="submission" date="2013-07" db="EMBL/GenBank/DDBJ databases">
        <title>Genome of Archaeoglobus fulgidus.</title>
        <authorList>
            <person name="Fiebig A."/>
            <person name="Birkeland N.-K."/>
        </authorList>
    </citation>
    <scope>NUCLEOTIDE SEQUENCE [LARGE SCALE GENOMIC DNA]</scope>
    <source>
        <strain evidence="13 14">DSM 8774</strain>
    </source>
</reference>
<evidence type="ECO:0000256" key="9">
    <source>
        <dbReference type="ARBA" id="ARBA00048359"/>
    </source>
</evidence>
<dbReference type="SUPFAM" id="SSF50677">
    <property type="entry name" value="ValRS/IleRS/LeuRS editing domain"/>
    <property type="match status" value="1"/>
</dbReference>
<dbReference type="Pfam" id="PF00133">
    <property type="entry name" value="tRNA-synt_1"/>
    <property type="match status" value="1"/>
</dbReference>
<evidence type="ECO:0000256" key="3">
    <source>
        <dbReference type="ARBA" id="ARBA00022723"/>
    </source>
</evidence>
<evidence type="ECO:0000256" key="5">
    <source>
        <dbReference type="ARBA" id="ARBA00022833"/>
    </source>
</evidence>
<dbReference type="PROSITE" id="PS00178">
    <property type="entry name" value="AA_TRNA_LIGASE_I"/>
    <property type="match status" value="1"/>
</dbReference>
<dbReference type="HOGENOM" id="CLU_001493_1_1_2"/>
<comment type="catalytic activity">
    <reaction evidence="9 10">
        <text>tRNA(Ile) + L-isoleucine + ATP = L-isoleucyl-tRNA(Ile) + AMP + diphosphate</text>
        <dbReference type="Rhea" id="RHEA:11060"/>
        <dbReference type="Rhea" id="RHEA-COMP:9666"/>
        <dbReference type="Rhea" id="RHEA-COMP:9695"/>
        <dbReference type="ChEBI" id="CHEBI:30616"/>
        <dbReference type="ChEBI" id="CHEBI:33019"/>
        <dbReference type="ChEBI" id="CHEBI:58045"/>
        <dbReference type="ChEBI" id="CHEBI:78442"/>
        <dbReference type="ChEBI" id="CHEBI:78528"/>
        <dbReference type="ChEBI" id="CHEBI:456215"/>
        <dbReference type="EC" id="6.1.1.5"/>
    </reaction>
</comment>
<evidence type="ECO:0000256" key="4">
    <source>
        <dbReference type="ARBA" id="ARBA00022741"/>
    </source>
</evidence>
<dbReference type="HAMAP" id="MF_02003">
    <property type="entry name" value="Ile_tRNA_synth_type2"/>
    <property type="match status" value="1"/>
</dbReference>
<dbReference type="InterPro" id="IPR009008">
    <property type="entry name" value="Val/Leu/Ile-tRNA-synth_edit"/>
</dbReference>
<dbReference type="InterPro" id="IPR013155">
    <property type="entry name" value="M/V/L/I-tRNA-synth_anticd-bd"/>
</dbReference>
<dbReference type="GO" id="GO:0008270">
    <property type="term" value="F:zinc ion binding"/>
    <property type="evidence" value="ECO:0007669"/>
    <property type="project" value="UniProtKB-UniRule"/>
</dbReference>
<evidence type="ECO:0000256" key="2">
    <source>
        <dbReference type="ARBA" id="ARBA00022598"/>
    </source>
</evidence>
<keyword evidence="3 10" id="KW-0479">Metal-binding</keyword>
<protein>
    <recommendedName>
        <fullName evidence="10">Isoleucine--tRNA ligase</fullName>
        <ecNumber evidence="10">6.1.1.5</ecNumber>
    </recommendedName>
    <alternativeName>
        <fullName evidence="10">Isoleucyl-tRNA synthetase</fullName>
        <shortName evidence="10">IleRS</shortName>
    </alternativeName>
</protein>
<dbReference type="NCBIfam" id="TIGR00392">
    <property type="entry name" value="ileS"/>
    <property type="match status" value="1"/>
</dbReference>
<evidence type="ECO:0000256" key="6">
    <source>
        <dbReference type="ARBA" id="ARBA00022840"/>
    </source>
</evidence>
<dbReference type="KEGG" id="afg:AFULGI_00007140"/>
<evidence type="ECO:0000256" key="10">
    <source>
        <dbReference type="HAMAP-Rule" id="MF_02003"/>
    </source>
</evidence>
<proteinExistence type="inferred from homology"/>
<comment type="subunit">
    <text evidence="10">Monomer.</text>
</comment>
<name>A0A075WEG1_ARCFL</name>
<evidence type="ECO:0000313" key="13">
    <source>
        <dbReference type="EMBL" id="AIG97514.1"/>
    </source>
</evidence>
<keyword evidence="8 10" id="KW-0030">Aminoacyl-tRNA synthetase</keyword>
<dbReference type="EMBL" id="CP006577">
    <property type="protein sequence ID" value="AIG97514.1"/>
    <property type="molecule type" value="Genomic_DNA"/>
</dbReference>
<evidence type="ECO:0000259" key="12">
    <source>
        <dbReference type="Pfam" id="PF08264"/>
    </source>
</evidence>
<dbReference type="Gene3D" id="3.40.50.620">
    <property type="entry name" value="HUPs"/>
    <property type="match status" value="2"/>
</dbReference>
<dbReference type="GO" id="GO:0005737">
    <property type="term" value="C:cytoplasm"/>
    <property type="evidence" value="ECO:0007669"/>
    <property type="project" value="UniProtKB-SubCell"/>
</dbReference>
<feature type="short sequence motif" description="'HIGH' region" evidence="10">
    <location>
        <begin position="43"/>
        <end position="53"/>
    </location>
</feature>
<dbReference type="Proteomes" id="UP000028501">
    <property type="component" value="Chromosome"/>
</dbReference>
<gene>
    <name evidence="10" type="primary">ileS</name>
    <name evidence="13" type="ORF">AFULGI_00007140</name>
</gene>
<evidence type="ECO:0000256" key="7">
    <source>
        <dbReference type="ARBA" id="ARBA00022917"/>
    </source>
</evidence>
<keyword evidence="5 10" id="KW-0862">Zinc</keyword>
<dbReference type="PANTHER" id="PTHR42780">
    <property type="entry name" value="SOLEUCYL-TRNA SYNTHETASE"/>
    <property type="match status" value="1"/>
</dbReference>
<comment type="subcellular location">
    <subcellularLocation>
        <location evidence="10">Cytoplasm</location>
    </subcellularLocation>
</comment>
<dbReference type="GeneID" id="24794236"/>
<dbReference type="Pfam" id="PF08264">
    <property type="entry name" value="Anticodon_1"/>
    <property type="match status" value="1"/>
</dbReference>
<evidence type="ECO:0000259" key="11">
    <source>
        <dbReference type="Pfam" id="PF00133"/>
    </source>
</evidence>
<dbReference type="GO" id="GO:0004822">
    <property type="term" value="F:isoleucine-tRNA ligase activity"/>
    <property type="evidence" value="ECO:0007669"/>
    <property type="project" value="UniProtKB-UniRule"/>
</dbReference>
<dbReference type="AlphaFoldDB" id="A0A075WEG1"/>
<dbReference type="PANTHER" id="PTHR42780:SF1">
    <property type="entry name" value="ISOLEUCINE--TRNA LIGASE, CYTOPLASMIC"/>
    <property type="match status" value="1"/>
</dbReference>
<dbReference type="EC" id="6.1.1.5" evidence="10"/>
<dbReference type="GO" id="GO:0006428">
    <property type="term" value="P:isoleucyl-tRNA aminoacylation"/>
    <property type="evidence" value="ECO:0007669"/>
    <property type="project" value="UniProtKB-UniRule"/>
</dbReference>
<keyword evidence="7 10" id="KW-0648">Protein biosynthesis</keyword>
<comment type="function">
    <text evidence="10">Catalyzes the attachment of isoleucine to tRNA(Ile). As IleRS can inadvertently accommodate and process structurally similar amino acids such as valine, to avoid such errors it has two additional distinct tRNA(Ile)-dependent editing activities. One activity is designated as 'pretransfer' editing and involves the hydrolysis of activated Val-AMP. The other activity is designated 'posttransfer' editing and involves deacylation of mischarged Val-tRNA(Ile).</text>
</comment>
<dbReference type="InterPro" id="IPR009080">
    <property type="entry name" value="tRNAsynth_Ia_anticodon-bd"/>
</dbReference>
<evidence type="ECO:0000256" key="8">
    <source>
        <dbReference type="ARBA" id="ARBA00023146"/>
    </source>
</evidence>